<feature type="compositionally biased region" description="Gly residues" evidence="1">
    <location>
        <begin position="52"/>
        <end position="78"/>
    </location>
</feature>
<dbReference type="SUPFAM" id="SSF52540">
    <property type="entry name" value="P-loop containing nucleoside triphosphate hydrolases"/>
    <property type="match status" value="1"/>
</dbReference>
<protein>
    <recommendedName>
        <fullName evidence="2">NrS-1 polymerase-like helicase domain-containing protein</fullName>
    </recommendedName>
</protein>
<name>A0A7S4IDB6_9EUKA</name>
<sequence>MGEDLMPSSMSTRCVDAKVEHVGEVSSSGGGAAPKRRRLHAMDGSCGEDAGGDSGGIKGGGGEGGSGDSGGGDCGVGGKRGHGEEGGSATYIDPPHTMTEYACPKRAAFVANLTLDDYKPIAAVSRQRQCKSDLKGSHRRVVEWAMKHAESDLSNGHEFSYRHGPGKDFGRMASNSMMGIPRDIRGFVCIDEDTKVPILTDLDMDNCHCVILEWLCKKHGIACEELSNYKSHRQQHKDALMESTGRSKDDVKSMFLAAVNSQNEMAWCQTNLTPFFIAFDKRCSAIQLAIMQLVEYRYLLPHAERAANENLEEKKAERRRDRKTINGLTANVAGSFVNLVLCTWENRFLGLACKTAIGMGLKPSVNNFDGMMIRGNHYPAPNNAYAPESTVRDDVICPALEQALLDAFGIAMGWSMKRHSSPLVYSEDGLRLPYVKHAQPWLERICRVGSAYIVEMLDGSEETETGHELADRLKSETAKCLLKGAPNAKSWYARTFAETLCCDPAMRTYEKAGMYPDPKECPLRDDGTPLHYNLWKPMLCEDWDVTQADPESKNVAMFRKLVRVLSDGDEEVAKFVELFIAHMLKFPARKPNAWLIFMSEQGAGKGTLVVLIIKLIGESKVKEINNVQRSLLGNFNQVLLDAFLLVLDEASGKHLFDGKEELKNLITGPTVPVNQKNIREKIVRSYARFMVTIQPRSVPTKKGDRRGVIVRCSDELISQQGREFLKETHRRMEDDESQYIPDVHAYLLTLDPPSVFQSDELPQTEVQRELQAANADVFESWIVDVVERWFSSPSGTPPEGIEYTLDRLDRYGNVIEYTLVDYKGNCGRPELLPEIAMVDLFRDFIKYAESAQTLGG</sequence>
<evidence type="ECO:0000256" key="1">
    <source>
        <dbReference type="SAM" id="MobiDB-lite"/>
    </source>
</evidence>
<dbReference type="InterPro" id="IPR045455">
    <property type="entry name" value="NrS-1_pol-like_helicase"/>
</dbReference>
<gene>
    <name evidence="3" type="ORF">CPOL0286_LOCUS10070</name>
</gene>
<dbReference type="Pfam" id="PF19263">
    <property type="entry name" value="DUF5906"/>
    <property type="match status" value="1"/>
</dbReference>
<dbReference type="EMBL" id="HBKO01022244">
    <property type="protein sequence ID" value="CAE2226060.1"/>
    <property type="molecule type" value="Transcribed_RNA"/>
</dbReference>
<evidence type="ECO:0000313" key="3">
    <source>
        <dbReference type="EMBL" id="CAE2226060.1"/>
    </source>
</evidence>
<proteinExistence type="predicted"/>
<evidence type="ECO:0000259" key="2">
    <source>
        <dbReference type="Pfam" id="PF19263"/>
    </source>
</evidence>
<dbReference type="Gene3D" id="3.40.50.300">
    <property type="entry name" value="P-loop containing nucleotide triphosphate hydrolases"/>
    <property type="match status" value="1"/>
</dbReference>
<accession>A0A7S4IDB6</accession>
<dbReference type="AlphaFoldDB" id="A0A7S4IDB6"/>
<organism evidence="3">
    <name type="scientific">Prymnesium polylepis</name>
    <dbReference type="NCBI Taxonomy" id="72548"/>
    <lineage>
        <taxon>Eukaryota</taxon>
        <taxon>Haptista</taxon>
        <taxon>Haptophyta</taxon>
        <taxon>Prymnesiophyceae</taxon>
        <taxon>Prymnesiales</taxon>
        <taxon>Prymnesiaceae</taxon>
        <taxon>Prymnesium</taxon>
    </lineage>
</organism>
<feature type="region of interest" description="Disordered" evidence="1">
    <location>
        <begin position="22"/>
        <end position="93"/>
    </location>
</feature>
<reference evidence="3" key="1">
    <citation type="submission" date="2021-01" db="EMBL/GenBank/DDBJ databases">
        <authorList>
            <person name="Corre E."/>
            <person name="Pelletier E."/>
            <person name="Niang G."/>
            <person name="Scheremetjew M."/>
            <person name="Finn R."/>
            <person name="Kale V."/>
            <person name="Holt S."/>
            <person name="Cochrane G."/>
            <person name="Meng A."/>
            <person name="Brown T."/>
            <person name="Cohen L."/>
        </authorList>
    </citation>
    <scope>NUCLEOTIDE SEQUENCE</scope>
    <source>
        <strain evidence="3">UIO037</strain>
    </source>
</reference>
<feature type="domain" description="NrS-1 polymerase-like helicase" evidence="2">
    <location>
        <begin position="598"/>
        <end position="706"/>
    </location>
</feature>
<dbReference type="InterPro" id="IPR027417">
    <property type="entry name" value="P-loop_NTPase"/>
</dbReference>